<reference evidence="1 2" key="1">
    <citation type="submission" date="2020-11" db="EMBL/GenBank/DDBJ databases">
        <title>Arthrobacter antarcticus sp. nov., isolated from Antarctic Soil.</title>
        <authorList>
            <person name="Li J."/>
        </authorList>
    </citation>
    <scope>NUCLEOTIDE SEQUENCE [LARGE SCALE GENOMIC DNA]</scope>
    <source>
        <strain evidence="1 2">Z1-20</strain>
    </source>
</reference>
<sequence length="327" mass="35040">MSTDTTNRQPKGIPVGGQFAATTHSDPEVRLQVSAEHRSALAEMGAASRAGISHTSATYVATLMKNSPAAVWDENAATLAAANGCTVDDIRSIDAVFNRGERPLEVTGSGDDLPDLLTAGGLTGHLTPYTGSHPDIPDKAWTYTSGTGRELILSRTEDGGFTVWNDDPDEDYSFSVETMPGDVTPESSVESVQDVLWNRAVTDANYNMTGGLQSGDFYELREVTLDKDSEGNTFGEVLASNEDGMWTTLHHDFATGATTVDRDNERLEGAAADWEMAAVFEGLHSEPSDGDFNVHAKNVFAGLLAEAAKDPDAPRWAARHADKDDRS</sequence>
<gene>
    <name evidence="1" type="ORF">IV500_05260</name>
</gene>
<name>A0A931CIA2_9MICC</name>
<protein>
    <submittedName>
        <fullName evidence="1">Uncharacterized protein</fullName>
    </submittedName>
</protein>
<dbReference type="Proteomes" id="UP000655366">
    <property type="component" value="Unassembled WGS sequence"/>
</dbReference>
<keyword evidence="2" id="KW-1185">Reference proteome</keyword>
<evidence type="ECO:0000313" key="1">
    <source>
        <dbReference type="EMBL" id="MBG0738828.1"/>
    </source>
</evidence>
<dbReference type="AlphaFoldDB" id="A0A931CIA2"/>
<comment type="caution">
    <text evidence="1">The sequence shown here is derived from an EMBL/GenBank/DDBJ whole genome shotgun (WGS) entry which is preliminary data.</text>
</comment>
<proteinExistence type="predicted"/>
<evidence type="ECO:0000313" key="2">
    <source>
        <dbReference type="Proteomes" id="UP000655366"/>
    </source>
</evidence>
<dbReference type="EMBL" id="JADNYM010000005">
    <property type="protein sequence ID" value="MBG0738828.1"/>
    <property type="molecule type" value="Genomic_DNA"/>
</dbReference>
<organism evidence="1 2">
    <name type="scientific">Arthrobacter terrae</name>
    <dbReference type="NCBI Taxonomy" id="2935737"/>
    <lineage>
        <taxon>Bacteria</taxon>
        <taxon>Bacillati</taxon>
        <taxon>Actinomycetota</taxon>
        <taxon>Actinomycetes</taxon>
        <taxon>Micrococcales</taxon>
        <taxon>Micrococcaceae</taxon>
        <taxon>Arthrobacter</taxon>
    </lineage>
</organism>
<dbReference type="RefSeq" id="WP_196395761.1">
    <property type="nucleotide sequence ID" value="NZ_JADNYM010000005.1"/>
</dbReference>
<accession>A0A931CIA2</accession>